<dbReference type="GO" id="GO:0036297">
    <property type="term" value="P:interstrand cross-link repair"/>
    <property type="evidence" value="ECO:0007669"/>
    <property type="project" value="TreeGrafter"/>
</dbReference>
<keyword evidence="5" id="KW-0227">DNA damage</keyword>
<evidence type="ECO:0000256" key="5">
    <source>
        <dbReference type="ARBA" id="ARBA00022763"/>
    </source>
</evidence>
<keyword evidence="10" id="KW-0539">Nucleus</keyword>
<dbReference type="OMA" id="CESMIND"/>
<evidence type="ECO:0000256" key="11">
    <source>
        <dbReference type="ARBA" id="ARBA00039759"/>
    </source>
</evidence>
<evidence type="ECO:0000256" key="13">
    <source>
        <dbReference type="SAM" id="MobiDB-lite"/>
    </source>
</evidence>
<keyword evidence="7" id="KW-0269">Exonuclease</keyword>
<dbReference type="EnsemblMetazoa" id="ASIC009667-RA">
    <property type="protein sequence ID" value="ASIC009667-PA"/>
    <property type="gene ID" value="ASIC009667"/>
</dbReference>
<evidence type="ECO:0000256" key="1">
    <source>
        <dbReference type="ARBA" id="ARBA00004123"/>
    </source>
</evidence>
<evidence type="ECO:0000313" key="15">
    <source>
        <dbReference type="EMBL" id="KFB41828.1"/>
    </source>
</evidence>
<keyword evidence="3" id="KW-0540">Nuclease</keyword>
<evidence type="ECO:0000256" key="3">
    <source>
        <dbReference type="ARBA" id="ARBA00022722"/>
    </source>
</evidence>
<dbReference type="GO" id="GO:0005634">
    <property type="term" value="C:nucleus"/>
    <property type="evidence" value="ECO:0007669"/>
    <property type="project" value="UniProtKB-SubCell"/>
</dbReference>
<gene>
    <name evidence="15" type="ORF">ZHAS_00009667</name>
</gene>
<dbReference type="Proteomes" id="UP000030765">
    <property type="component" value="Unassembled WGS sequence"/>
</dbReference>
<evidence type="ECO:0000256" key="2">
    <source>
        <dbReference type="ARBA" id="ARBA00010304"/>
    </source>
</evidence>
<dbReference type="SMART" id="SM00849">
    <property type="entry name" value="Lactamase_B"/>
    <property type="match status" value="1"/>
</dbReference>
<feature type="region of interest" description="Disordered" evidence="13">
    <location>
        <begin position="379"/>
        <end position="420"/>
    </location>
</feature>
<dbReference type="VEuPathDB" id="VectorBase:ASIC009667"/>
<feature type="domain" description="Metallo-beta-lactamase" evidence="14">
    <location>
        <begin position="2"/>
        <end position="166"/>
    </location>
</feature>
<keyword evidence="6" id="KW-0378">Hydrolase</keyword>
<dbReference type="SUPFAM" id="SSF56281">
    <property type="entry name" value="Metallo-hydrolase/oxidoreductase"/>
    <property type="match status" value="1"/>
</dbReference>
<dbReference type="GO" id="GO:0006303">
    <property type="term" value="P:double-strand break repair via nonhomologous end joining"/>
    <property type="evidence" value="ECO:0007669"/>
    <property type="project" value="TreeGrafter"/>
</dbReference>
<evidence type="ECO:0000259" key="14">
    <source>
        <dbReference type="SMART" id="SM00849"/>
    </source>
</evidence>
<evidence type="ECO:0000256" key="9">
    <source>
        <dbReference type="ARBA" id="ARBA00023204"/>
    </source>
</evidence>
<sequence length="420" mass="47831">MSTFTGFIPELPGIAIDCFEDAQRSKSSMFFLSHCHADHMRGLERNAPLPGALHLSPISGVFIKHRYPQHADVVRSFNVGEQLALKVHPSTGEPPYELYVRSLSAEHCPGSVMFYFEGNATRVLYTGDFRLSSQKNFTTQSSGIQPAIVYLDSTFLDADYSYFPSREESTARVINLCTEWLAADQRNVVSLWLPANYGSEDLFLRLFDRLKERIHISDKQRAPYMHFSSLNDILTGDSSTRIHACTGTMRSSRNLTCETLCNEDSLSFVRTIRPSALRWRGLQPTEQFWKESNNLFYVCYSAHASCNELGAFLAHFQQHLCDIRLNVIADEDDRVRKEHLLESILGNGINRATNSNGTERRDKVEDGLSLNLNKIEYKTKRRTNHRAGETTESSESEDNDCDLSYRKLPKRSYVEKPRAS</sequence>
<dbReference type="GO" id="GO:0006310">
    <property type="term" value="P:DNA recombination"/>
    <property type="evidence" value="ECO:0007669"/>
    <property type="project" value="UniProtKB-KW"/>
</dbReference>
<keyword evidence="9" id="KW-0234">DNA repair</keyword>
<dbReference type="EMBL" id="ATLV01017149">
    <property type="status" value="NOT_ANNOTATED_CDS"/>
    <property type="molecule type" value="Genomic_DNA"/>
</dbReference>
<reference evidence="15 17" key="1">
    <citation type="journal article" date="2014" name="BMC Genomics">
        <title>Genome sequence of Anopheles sinensis provides insight into genetics basis of mosquito competence for malaria parasites.</title>
        <authorList>
            <person name="Zhou D."/>
            <person name="Zhang D."/>
            <person name="Ding G."/>
            <person name="Shi L."/>
            <person name="Hou Q."/>
            <person name="Ye Y."/>
            <person name="Xu Y."/>
            <person name="Zhou H."/>
            <person name="Xiong C."/>
            <person name="Li S."/>
            <person name="Yu J."/>
            <person name="Hong S."/>
            <person name="Yu X."/>
            <person name="Zou P."/>
            <person name="Chen C."/>
            <person name="Chang X."/>
            <person name="Wang W."/>
            <person name="Lv Y."/>
            <person name="Sun Y."/>
            <person name="Ma L."/>
            <person name="Shen B."/>
            <person name="Zhu C."/>
        </authorList>
    </citation>
    <scope>NUCLEOTIDE SEQUENCE [LARGE SCALE GENOMIC DNA]</scope>
</reference>
<proteinExistence type="inferred from homology"/>
<dbReference type="InterPro" id="IPR001279">
    <property type="entry name" value="Metallo-B-lactamas"/>
</dbReference>
<dbReference type="PANTHER" id="PTHR23240">
    <property type="entry name" value="DNA CROSS-LINK REPAIR PROTEIN PSO2/SNM1-RELATED"/>
    <property type="match status" value="1"/>
</dbReference>
<evidence type="ECO:0000313" key="16">
    <source>
        <dbReference type="EnsemblMetazoa" id="ASIC009667-PA"/>
    </source>
</evidence>
<protein>
    <recommendedName>
        <fullName evidence="11">Protein artemis</fullName>
    </recommendedName>
    <alternativeName>
        <fullName evidence="12">DNA cross-link repair 1C protein</fullName>
    </alternativeName>
</protein>
<dbReference type="InterPro" id="IPR036866">
    <property type="entry name" value="RibonucZ/Hydroxyglut_hydro"/>
</dbReference>
<feature type="compositionally biased region" description="Acidic residues" evidence="13">
    <location>
        <begin position="392"/>
        <end position="401"/>
    </location>
</feature>
<dbReference type="GO" id="GO:0003684">
    <property type="term" value="F:damaged DNA binding"/>
    <property type="evidence" value="ECO:0007669"/>
    <property type="project" value="TreeGrafter"/>
</dbReference>
<keyword evidence="17" id="KW-1185">Reference proteome</keyword>
<dbReference type="Pfam" id="PF07522">
    <property type="entry name" value="DRMBL"/>
    <property type="match status" value="1"/>
</dbReference>
<evidence type="ECO:0000256" key="6">
    <source>
        <dbReference type="ARBA" id="ARBA00022801"/>
    </source>
</evidence>
<dbReference type="InterPro" id="IPR011084">
    <property type="entry name" value="DRMBL"/>
</dbReference>
<name>A0A084VV34_ANOSI</name>
<dbReference type="OrthoDB" id="262529at2759"/>
<comment type="similarity">
    <text evidence="2">Belongs to the DNA repair metallo-beta-lactamase (DRMBL) family.</text>
</comment>
<dbReference type="STRING" id="74873.A0A084VV34"/>
<organism evidence="15">
    <name type="scientific">Anopheles sinensis</name>
    <name type="common">Mosquito</name>
    <dbReference type="NCBI Taxonomy" id="74873"/>
    <lineage>
        <taxon>Eukaryota</taxon>
        <taxon>Metazoa</taxon>
        <taxon>Ecdysozoa</taxon>
        <taxon>Arthropoda</taxon>
        <taxon>Hexapoda</taxon>
        <taxon>Insecta</taxon>
        <taxon>Pterygota</taxon>
        <taxon>Neoptera</taxon>
        <taxon>Endopterygota</taxon>
        <taxon>Diptera</taxon>
        <taxon>Nematocera</taxon>
        <taxon>Culicoidea</taxon>
        <taxon>Culicidae</taxon>
        <taxon>Anophelinae</taxon>
        <taxon>Anopheles</taxon>
    </lineage>
</organism>
<dbReference type="AlphaFoldDB" id="A0A084VV34"/>
<dbReference type="PANTHER" id="PTHR23240:SF8">
    <property type="entry name" value="PROTEIN ARTEMIS"/>
    <property type="match status" value="1"/>
</dbReference>
<dbReference type="GO" id="GO:0000723">
    <property type="term" value="P:telomere maintenance"/>
    <property type="evidence" value="ECO:0007669"/>
    <property type="project" value="TreeGrafter"/>
</dbReference>
<dbReference type="EMBL" id="KE525157">
    <property type="protein sequence ID" value="KFB41828.1"/>
    <property type="molecule type" value="Genomic_DNA"/>
</dbReference>
<evidence type="ECO:0000256" key="7">
    <source>
        <dbReference type="ARBA" id="ARBA00022839"/>
    </source>
</evidence>
<dbReference type="GO" id="GO:0035312">
    <property type="term" value="F:5'-3' DNA exonuclease activity"/>
    <property type="evidence" value="ECO:0007669"/>
    <property type="project" value="TreeGrafter"/>
</dbReference>
<evidence type="ECO:0000256" key="4">
    <source>
        <dbReference type="ARBA" id="ARBA00022759"/>
    </source>
</evidence>
<dbReference type="GO" id="GO:0031123">
    <property type="term" value="P:RNA 3'-end processing"/>
    <property type="evidence" value="ECO:0007669"/>
    <property type="project" value="UniProtKB-ARBA"/>
</dbReference>
<reference evidence="16" key="2">
    <citation type="submission" date="2020-05" db="UniProtKB">
        <authorList>
            <consortium name="EnsemblMetazoa"/>
        </authorList>
    </citation>
    <scope>IDENTIFICATION</scope>
</reference>
<evidence type="ECO:0000256" key="12">
    <source>
        <dbReference type="ARBA" id="ARBA00042677"/>
    </source>
</evidence>
<comment type="subcellular location">
    <subcellularLocation>
        <location evidence="1">Nucleus</location>
    </subcellularLocation>
</comment>
<evidence type="ECO:0000313" key="17">
    <source>
        <dbReference type="Proteomes" id="UP000030765"/>
    </source>
</evidence>
<dbReference type="Gene3D" id="3.40.50.12650">
    <property type="match status" value="1"/>
</dbReference>
<keyword evidence="8" id="KW-0233">DNA recombination</keyword>
<evidence type="ECO:0000256" key="10">
    <source>
        <dbReference type="ARBA" id="ARBA00023242"/>
    </source>
</evidence>
<dbReference type="GO" id="GO:0004519">
    <property type="term" value="F:endonuclease activity"/>
    <property type="evidence" value="ECO:0007669"/>
    <property type="project" value="UniProtKB-KW"/>
</dbReference>
<keyword evidence="4" id="KW-0255">Endonuclease</keyword>
<dbReference type="Gene3D" id="3.60.15.10">
    <property type="entry name" value="Ribonuclease Z/Hydroxyacylglutathione hydrolase-like"/>
    <property type="match status" value="1"/>
</dbReference>
<evidence type="ECO:0000256" key="8">
    <source>
        <dbReference type="ARBA" id="ARBA00023172"/>
    </source>
</evidence>
<accession>A0A084VV34</accession>